<dbReference type="PRINTS" id="PR00783">
    <property type="entry name" value="MINTRINSICP"/>
</dbReference>
<protein>
    <submittedName>
        <fullName evidence="8">Unannotated protein</fullName>
    </submittedName>
</protein>
<organism evidence="8">
    <name type="scientific">freshwater metagenome</name>
    <dbReference type="NCBI Taxonomy" id="449393"/>
    <lineage>
        <taxon>unclassified sequences</taxon>
        <taxon>metagenomes</taxon>
        <taxon>ecological metagenomes</taxon>
    </lineage>
</organism>
<reference evidence="8" key="1">
    <citation type="submission" date="2020-05" db="EMBL/GenBank/DDBJ databases">
        <authorList>
            <person name="Chiriac C."/>
            <person name="Salcher M."/>
            <person name="Ghai R."/>
            <person name="Kavagutti S V."/>
        </authorList>
    </citation>
    <scope>NUCLEOTIDE SEQUENCE</scope>
</reference>
<proteinExistence type="inferred from homology"/>
<feature type="transmembrane region" description="Helical" evidence="6">
    <location>
        <begin position="187"/>
        <end position="213"/>
    </location>
</feature>
<dbReference type="PANTHER" id="PTHR19139:SF199">
    <property type="entry name" value="MIP17260P"/>
    <property type="match status" value="1"/>
</dbReference>
<name>A0A6J6KW33_9ZZZZ</name>
<dbReference type="EMBL" id="CAEZVW010000001">
    <property type="protein sequence ID" value="CAB4633156.1"/>
    <property type="molecule type" value="Genomic_DNA"/>
</dbReference>
<feature type="transmembrane region" description="Helical" evidence="6">
    <location>
        <begin position="50"/>
        <end position="77"/>
    </location>
</feature>
<dbReference type="GO" id="GO:0005886">
    <property type="term" value="C:plasma membrane"/>
    <property type="evidence" value="ECO:0007669"/>
    <property type="project" value="TreeGrafter"/>
</dbReference>
<gene>
    <name evidence="7" type="ORF">UFOPK2157_00007</name>
    <name evidence="8" type="ORF">UFOPK2228_00673</name>
</gene>
<dbReference type="Gene3D" id="1.20.1080.10">
    <property type="entry name" value="Glycerol uptake facilitator protein"/>
    <property type="match status" value="1"/>
</dbReference>
<dbReference type="Pfam" id="PF00230">
    <property type="entry name" value="MIP"/>
    <property type="match status" value="1"/>
</dbReference>
<comment type="similarity">
    <text evidence="2">Belongs to the MIP/aquaporin (TC 1.A.8) family.</text>
</comment>
<dbReference type="PANTHER" id="PTHR19139">
    <property type="entry name" value="AQUAPORIN TRANSPORTER"/>
    <property type="match status" value="1"/>
</dbReference>
<evidence type="ECO:0000256" key="3">
    <source>
        <dbReference type="ARBA" id="ARBA00022692"/>
    </source>
</evidence>
<feature type="transmembrane region" description="Helical" evidence="6">
    <location>
        <begin position="89"/>
        <end position="113"/>
    </location>
</feature>
<evidence type="ECO:0000256" key="2">
    <source>
        <dbReference type="ARBA" id="ARBA00006175"/>
    </source>
</evidence>
<keyword evidence="4 6" id="KW-1133">Transmembrane helix</keyword>
<evidence type="ECO:0000256" key="4">
    <source>
        <dbReference type="ARBA" id="ARBA00022989"/>
    </source>
</evidence>
<sequence length="218" mass="22852">MKLSALNKLVAEFLGTALLVCIVVGSGIMATNLSQDIGIQLLINTVSTVFGLMVLIQLLMPISGAHFNPVVTMINLIQKTVSFSTFIKFSIAQTAGAVTGAILANAMFNYALIETSTKIRSGSNLYLGEVIATAGLILVINLLISQEKTALIPAMVASWIGSAYFFTSSTSFANPAVTVGRIFSDSFAGIAPSSVLQFIAAQIIGALLGLGIFKVVTR</sequence>
<dbReference type="InterPro" id="IPR034294">
    <property type="entry name" value="Aquaporin_transptr"/>
</dbReference>
<keyword evidence="5 6" id="KW-0472">Membrane</keyword>
<dbReference type="InterPro" id="IPR000425">
    <property type="entry name" value="MIP"/>
</dbReference>
<dbReference type="GO" id="GO:0015250">
    <property type="term" value="F:water channel activity"/>
    <property type="evidence" value="ECO:0007669"/>
    <property type="project" value="TreeGrafter"/>
</dbReference>
<dbReference type="SUPFAM" id="SSF81338">
    <property type="entry name" value="Aquaporin-like"/>
    <property type="match status" value="1"/>
</dbReference>
<dbReference type="InterPro" id="IPR023271">
    <property type="entry name" value="Aquaporin-like"/>
</dbReference>
<accession>A0A6J6KW33</accession>
<dbReference type="AlphaFoldDB" id="A0A6J6KW33"/>
<evidence type="ECO:0000256" key="6">
    <source>
        <dbReference type="SAM" id="Phobius"/>
    </source>
</evidence>
<dbReference type="EMBL" id="CAEZWF010000014">
    <property type="protein sequence ID" value="CAB4652474.1"/>
    <property type="molecule type" value="Genomic_DNA"/>
</dbReference>
<comment type="subcellular location">
    <subcellularLocation>
        <location evidence="1">Membrane</location>
        <topology evidence="1">Multi-pass membrane protein</topology>
    </subcellularLocation>
</comment>
<evidence type="ECO:0000313" key="7">
    <source>
        <dbReference type="EMBL" id="CAB4633156.1"/>
    </source>
</evidence>
<feature type="transmembrane region" description="Helical" evidence="6">
    <location>
        <begin position="125"/>
        <end position="143"/>
    </location>
</feature>
<evidence type="ECO:0000313" key="8">
    <source>
        <dbReference type="EMBL" id="CAB4652474.1"/>
    </source>
</evidence>
<keyword evidence="3 6" id="KW-0812">Transmembrane</keyword>
<feature type="transmembrane region" description="Helical" evidence="6">
    <location>
        <begin position="9"/>
        <end position="30"/>
    </location>
</feature>
<evidence type="ECO:0000256" key="5">
    <source>
        <dbReference type="ARBA" id="ARBA00023136"/>
    </source>
</evidence>
<evidence type="ECO:0000256" key="1">
    <source>
        <dbReference type="ARBA" id="ARBA00004141"/>
    </source>
</evidence>